<dbReference type="InterPro" id="IPR015590">
    <property type="entry name" value="Aldehyde_DH_dom"/>
</dbReference>
<proteinExistence type="inferred from homology"/>
<dbReference type="InterPro" id="IPR016161">
    <property type="entry name" value="Ald_DH/histidinol_DH"/>
</dbReference>
<dbReference type="InterPro" id="IPR016162">
    <property type="entry name" value="Ald_DH_N"/>
</dbReference>
<dbReference type="EMBL" id="BOMS01000106">
    <property type="protein sequence ID" value="GIE70535.1"/>
    <property type="molecule type" value="Genomic_DNA"/>
</dbReference>
<sequence length="511" mass="54719">MSSQLSADQPAGRERFAARDAEVPLRHPDRFFIDGRWVAPATPASFGIVDPATEELYYRVSLAGEADMSQAITAARTAFDRTGWSLLAPAERAEWVHKLAEGLRRRADDAGLLWTRQVGVLQTMAVASMARVGATYDFYADLAGDFAWEVRHTPMQGGFGVVVREAIGVVGAIVAWNTPASLIAYKVAPALVAGCTVVVKAPPEAPGEAYVLAEVAEEIGLPAGVLNVLTADREASELLVRDPRVDKIAFTGSSAVGKRIAGICGERIARYTLELGGKSPAIIFDDYDLDTAAKALAAAECTLNGQVCASLTRVIVTRDRHDAFAEALGSHFGAARIGDPFDPAAQIGPLAMERQRDRVESYIQQGVAEGARLVSGGGRPKDFDRGYYLEPTVFAGVDNLSTIAQEEIFGPVLSVIPADSEEHAIELANQTVFGLNASVFTNDIDRAYYAARRIRSGTVGHNGFRSDPRMGVGGFKQSGFGREGNREGLLPYLEPKSVILDELPAGYGPHL</sequence>
<dbReference type="Proteomes" id="UP000624709">
    <property type="component" value="Unassembled WGS sequence"/>
</dbReference>
<gene>
    <name evidence="6" type="ORF">Apa02nite_066430</name>
</gene>
<dbReference type="PANTHER" id="PTHR42804">
    <property type="entry name" value="ALDEHYDE DEHYDROGENASE"/>
    <property type="match status" value="1"/>
</dbReference>
<dbReference type="PROSITE" id="PS00687">
    <property type="entry name" value="ALDEHYDE_DEHYDR_GLU"/>
    <property type="match status" value="1"/>
</dbReference>
<dbReference type="InterPro" id="IPR016163">
    <property type="entry name" value="Ald_DH_C"/>
</dbReference>
<comment type="caution">
    <text evidence="6">The sequence shown here is derived from an EMBL/GenBank/DDBJ whole genome shotgun (WGS) entry which is preliminary data.</text>
</comment>
<evidence type="ECO:0000313" key="6">
    <source>
        <dbReference type="EMBL" id="GIE70535.1"/>
    </source>
</evidence>
<reference evidence="6 7" key="1">
    <citation type="submission" date="2021-01" db="EMBL/GenBank/DDBJ databases">
        <title>Whole genome shotgun sequence of Actinoplanes palleronii NBRC 14916.</title>
        <authorList>
            <person name="Komaki H."/>
            <person name="Tamura T."/>
        </authorList>
    </citation>
    <scope>NUCLEOTIDE SEQUENCE [LARGE SCALE GENOMIC DNA]</scope>
    <source>
        <strain evidence="6 7">NBRC 14916</strain>
    </source>
</reference>
<evidence type="ECO:0000256" key="2">
    <source>
        <dbReference type="ARBA" id="ARBA00023002"/>
    </source>
</evidence>
<dbReference type="Gene3D" id="3.40.309.10">
    <property type="entry name" value="Aldehyde Dehydrogenase, Chain A, domain 2"/>
    <property type="match status" value="1"/>
</dbReference>
<dbReference type="InterPro" id="IPR029510">
    <property type="entry name" value="Ald_DH_CS_GLU"/>
</dbReference>
<feature type="active site" evidence="3">
    <location>
        <position position="274"/>
    </location>
</feature>
<evidence type="ECO:0000259" key="5">
    <source>
        <dbReference type="Pfam" id="PF00171"/>
    </source>
</evidence>
<dbReference type="SUPFAM" id="SSF53720">
    <property type="entry name" value="ALDH-like"/>
    <property type="match status" value="1"/>
</dbReference>
<organism evidence="6 7">
    <name type="scientific">Actinoplanes palleronii</name>
    <dbReference type="NCBI Taxonomy" id="113570"/>
    <lineage>
        <taxon>Bacteria</taxon>
        <taxon>Bacillati</taxon>
        <taxon>Actinomycetota</taxon>
        <taxon>Actinomycetes</taxon>
        <taxon>Micromonosporales</taxon>
        <taxon>Micromonosporaceae</taxon>
        <taxon>Actinoplanes</taxon>
    </lineage>
</organism>
<dbReference type="CDD" id="cd07139">
    <property type="entry name" value="ALDH_AldA-Rv0768"/>
    <property type="match status" value="1"/>
</dbReference>
<dbReference type="Pfam" id="PF00171">
    <property type="entry name" value="Aldedh"/>
    <property type="match status" value="1"/>
</dbReference>
<evidence type="ECO:0000256" key="3">
    <source>
        <dbReference type="PROSITE-ProRule" id="PRU10007"/>
    </source>
</evidence>
<evidence type="ECO:0000313" key="7">
    <source>
        <dbReference type="Proteomes" id="UP000624709"/>
    </source>
</evidence>
<keyword evidence="7" id="KW-1185">Reference proteome</keyword>
<name>A0ABQ4BIM8_9ACTN</name>
<feature type="domain" description="Aldehyde dehydrogenase" evidence="5">
    <location>
        <begin position="37"/>
        <end position="498"/>
    </location>
</feature>
<evidence type="ECO:0000256" key="1">
    <source>
        <dbReference type="ARBA" id="ARBA00009986"/>
    </source>
</evidence>
<keyword evidence="2 4" id="KW-0560">Oxidoreductase</keyword>
<accession>A0ABQ4BIM8</accession>
<comment type="similarity">
    <text evidence="1 4">Belongs to the aldehyde dehydrogenase family.</text>
</comment>
<dbReference type="RefSeq" id="WP_203828547.1">
    <property type="nucleotide sequence ID" value="NZ_BAAATY010000034.1"/>
</dbReference>
<evidence type="ECO:0000256" key="4">
    <source>
        <dbReference type="RuleBase" id="RU003345"/>
    </source>
</evidence>
<dbReference type="PANTHER" id="PTHR42804:SF1">
    <property type="entry name" value="ALDEHYDE DEHYDROGENASE-RELATED"/>
    <property type="match status" value="1"/>
</dbReference>
<protein>
    <submittedName>
        <fullName evidence="6">Aldehyde dehydrogenase</fullName>
    </submittedName>
</protein>
<dbReference type="Gene3D" id="3.40.605.10">
    <property type="entry name" value="Aldehyde Dehydrogenase, Chain A, domain 1"/>
    <property type="match status" value="1"/>
</dbReference>